<gene>
    <name evidence="1" type="ORF">LV75_003917</name>
</gene>
<proteinExistence type="predicted"/>
<dbReference type="Pfam" id="PF14430">
    <property type="entry name" value="Imm1"/>
    <property type="match status" value="1"/>
</dbReference>
<organism evidence="1 2">
    <name type="scientific">Actinokineospora diospyrosa</name>
    <dbReference type="NCBI Taxonomy" id="103728"/>
    <lineage>
        <taxon>Bacteria</taxon>
        <taxon>Bacillati</taxon>
        <taxon>Actinomycetota</taxon>
        <taxon>Actinomycetes</taxon>
        <taxon>Pseudonocardiales</taxon>
        <taxon>Pseudonocardiaceae</taxon>
        <taxon>Actinokineospora</taxon>
    </lineage>
</organism>
<evidence type="ECO:0000313" key="2">
    <source>
        <dbReference type="Proteomes" id="UP001205185"/>
    </source>
</evidence>
<protein>
    <recommendedName>
        <fullName evidence="3">Sulfatase-like protein</fullName>
    </recommendedName>
</protein>
<dbReference type="Proteomes" id="UP001205185">
    <property type="component" value="Unassembled WGS sequence"/>
</dbReference>
<sequence>MIVTATLSTGISRVTNGLSESVSLIEDVLNIEHVDWETILLVGDHEFYTTPEGPVPNSQFRVSVRPSLGIAALNHTDHDRADLPNVNSYNPIHLGRPAELIFSGTTGMVFPPGSAITIESAYVALIEWLQTFQRPACVQWRPSSPNYPRWPTRDS</sequence>
<dbReference type="InterPro" id="IPR025680">
    <property type="entry name" value="DddI"/>
</dbReference>
<evidence type="ECO:0000313" key="1">
    <source>
        <dbReference type="EMBL" id="MCP2271403.1"/>
    </source>
</evidence>
<evidence type="ECO:0008006" key="3">
    <source>
        <dbReference type="Google" id="ProtNLM"/>
    </source>
</evidence>
<dbReference type="RefSeq" id="WP_253888348.1">
    <property type="nucleotide sequence ID" value="NZ_BAAAVB010000005.1"/>
</dbReference>
<dbReference type="EMBL" id="JAMTCO010000009">
    <property type="protein sequence ID" value="MCP2271403.1"/>
    <property type="molecule type" value="Genomic_DNA"/>
</dbReference>
<reference evidence="1 2" key="1">
    <citation type="submission" date="2022-06" db="EMBL/GenBank/DDBJ databases">
        <title>Genomic Encyclopedia of Archaeal and Bacterial Type Strains, Phase II (KMG-II): from individual species to whole genera.</title>
        <authorList>
            <person name="Goeker M."/>
        </authorList>
    </citation>
    <scope>NUCLEOTIDE SEQUENCE [LARGE SCALE GENOMIC DNA]</scope>
    <source>
        <strain evidence="1 2">DSM 44255</strain>
    </source>
</reference>
<keyword evidence="2" id="KW-1185">Reference proteome</keyword>
<name>A0ABT1IFH4_9PSEU</name>
<accession>A0ABT1IFH4</accession>
<comment type="caution">
    <text evidence="1">The sequence shown here is derived from an EMBL/GenBank/DDBJ whole genome shotgun (WGS) entry which is preliminary data.</text>
</comment>